<dbReference type="RefSeq" id="WP_343843027.1">
    <property type="nucleotide sequence ID" value="NZ_BAAAEI010000006.1"/>
</dbReference>
<feature type="chain" id="PRO_5046533528" evidence="1">
    <location>
        <begin position="20"/>
        <end position="249"/>
    </location>
</feature>
<dbReference type="Proteomes" id="UP001501757">
    <property type="component" value="Unassembled WGS sequence"/>
</dbReference>
<comment type="caution">
    <text evidence="2">The sequence shown here is derived from an EMBL/GenBank/DDBJ whole genome shotgun (WGS) entry which is preliminary data.</text>
</comment>
<protein>
    <submittedName>
        <fullName evidence="2">Alpha/beta fold hydrolase</fullName>
    </submittedName>
</protein>
<sequence>MKVNLTILLALFWVNAGQAVTVFDNSRQRSIPVEIILPSTEQQCSQAKPCPVAFLSAGYGVSHLDYEFAVRPLAALGYLVVAVGHELPDDPPLSVSGNLYQSRQENWIRGAETLRFLQRELPAQYPAYNFNHLLLIGHSNGGDISTWLANQDNVSIKALITLDHRRVPLPKNGNIAILSIRASDFPADDGVLPSENEQQRDGSCVIKIASARHNDMTDAGPSWLKDNIAVIITDFMQRRSCRQQSTPAL</sequence>
<evidence type="ECO:0000313" key="3">
    <source>
        <dbReference type="Proteomes" id="UP001501757"/>
    </source>
</evidence>
<reference evidence="3" key="1">
    <citation type="journal article" date="2019" name="Int. J. Syst. Evol. Microbiol.">
        <title>The Global Catalogue of Microorganisms (GCM) 10K type strain sequencing project: providing services to taxonomists for standard genome sequencing and annotation.</title>
        <authorList>
            <consortium name="The Broad Institute Genomics Platform"/>
            <consortium name="The Broad Institute Genome Sequencing Center for Infectious Disease"/>
            <person name="Wu L."/>
            <person name="Ma J."/>
        </authorList>
    </citation>
    <scope>NUCLEOTIDE SEQUENCE [LARGE SCALE GENOMIC DNA]</scope>
    <source>
        <strain evidence="3">JCM 13378</strain>
    </source>
</reference>
<organism evidence="2 3">
    <name type="scientific">Bowmanella denitrificans</name>
    <dbReference type="NCBI Taxonomy" id="366582"/>
    <lineage>
        <taxon>Bacteria</taxon>
        <taxon>Pseudomonadati</taxon>
        <taxon>Pseudomonadota</taxon>
        <taxon>Gammaproteobacteria</taxon>
        <taxon>Alteromonadales</taxon>
        <taxon>Alteromonadaceae</taxon>
        <taxon>Bowmanella</taxon>
    </lineage>
</organism>
<dbReference type="PANTHER" id="PTHR33428:SF14">
    <property type="entry name" value="CARBOXYLESTERASE TYPE B DOMAIN-CONTAINING PROTEIN"/>
    <property type="match status" value="1"/>
</dbReference>
<dbReference type="InterPro" id="IPR029058">
    <property type="entry name" value="AB_hydrolase_fold"/>
</dbReference>
<keyword evidence="2" id="KW-0378">Hydrolase</keyword>
<keyword evidence="3" id="KW-1185">Reference proteome</keyword>
<evidence type="ECO:0000313" key="2">
    <source>
        <dbReference type="EMBL" id="GAA0349553.1"/>
    </source>
</evidence>
<dbReference type="PANTHER" id="PTHR33428">
    <property type="entry name" value="CHLOROPHYLLASE-2, CHLOROPLASTIC"/>
    <property type="match status" value="1"/>
</dbReference>
<dbReference type="GO" id="GO:0016787">
    <property type="term" value="F:hydrolase activity"/>
    <property type="evidence" value="ECO:0007669"/>
    <property type="project" value="UniProtKB-KW"/>
</dbReference>
<feature type="signal peptide" evidence="1">
    <location>
        <begin position="1"/>
        <end position="19"/>
    </location>
</feature>
<name>A0ABP3GM47_9ALTE</name>
<dbReference type="SUPFAM" id="SSF53474">
    <property type="entry name" value="alpha/beta-Hydrolases"/>
    <property type="match status" value="1"/>
</dbReference>
<keyword evidence="1" id="KW-0732">Signal</keyword>
<proteinExistence type="predicted"/>
<dbReference type="EMBL" id="BAAAEI010000006">
    <property type="protein sequence ID" value="GAA0349553.1"/>
    <property type="molecule type" value="Genomic_DNA"/>
</dbReference>
<accession>A0ABP3GM47</accession>
<evidence type="ECO:0000256" key="1">
    <source>
        <dbReference type="SAM" id="SignalP"/>
    </source>
</evidence>
<gene>
    <name evidence="2" type="ORF">GCM10009092_12440</name>
</gene>
<dbReference type="Gene3D" id="3.40.50.1820">
    <property type="entry name" value="alpha/beta hydrolase"/>
    <property type="match status" value="1"/>
</dbReference>